<name>A0A8J6NQP8_9BACT</name>
<keyword evidence="4" id="KW-0949">S-adenosyl-L-methionine</keyword>
<dbReference type="SMART" id="SM00729">
    <property type="entry name" value="Elp3"/>
    <property type="match status" value="1"/>
</dbReference>
<dbReference type="GO" id="GO:0031419">
    <property type="term" value="F:cobalamin binding"/>
    <property type="evidence" value="ECO:0007669"/>
    <property type="project" value="InterPro"/>
</dbReference>
<dbReference type="GO" id="GO:0051539">
    <property type="term" value="F:4 iron, 4 sulfur cluster binding"/>
    <property type="evidence" value="ECO:0007669"/>
    <property type="project" value="UniProtKB-KW"/>
</dbReference>
<dbReference type="PANTHER" id="PTHR43409:SF7">
    <property type="entry name" value="BLL1977 PROTEIN"/>
    <property type="match status" value="1"/>
</dbReference>
<dbReference type="InterPro" id="IPR051198">
    <property type="entry name" value="BchE-like"/>
</dbReference>
<evidence type="ECO:0000256" key="1">
    <source>
        <dbReference type="ARBA" id="ARBA00001966"/>
    </source>
</evidence>
<dbReference type="SFLD" id="SFLDG01082">
    <property type="entry name" value="B12-binding_domain_containing"/>
    <property type="match status" value="1"/>
</dbReference>
<evidence type="ECO:0000256" key="5">
    <source>
        <dbReference type="ARBA" id="ARBA00022723"/>
    </source>
</evidence>
<dbReference type="PROSITE" id="PS51918">
    <property type="entry name" value="RADICAL_SAM"/>
    <property type="match status" value="1"/>
</dbReference>
<dbReference type="GO" id="GO:0046872">
    <property type="term" value="F:metal ion binding"/>
    <property type="evidence" value="ECO:0007669"/>
    <property type="project" value="UniProtKB-KW"/>
</dbReference>
<dbReference type="SUPFAM" id="SSF102114">
    <property type="entry name" value="Radical SAM enzymes"/>
    <property type="match status" value="1"/>
</dbReference>
<keyword evidence="2" id="KW-0489">Methyltransferase</keyword>
<dbReference type="GO" id="GO:0005829">
    <property type="term" value="C:cytosol"/>
    <property type="evidence" value="ECO:0007669"/>
    <property type="project" value="TreeGrafter"/>
</dbReference>
<keyword evidence="5" id="KW-0479">Metal-binding</keyword>
<dbReference type="InterPro" id="IPR023404">
    <property type="entry name" value="rSAM_horseshoe"/>
</dbReference>
<organism evidence="10 11">
    <name type="scientific">Candidatus Desulfatibia vada</name>
    <dbReference type="NCBI Taxonomy" id="2841696"/>
    <lineage>
        <taxon>Bacteria</taxon>
        <taxon>Pseudomonadati</taxon>
        <taxon>Thermodesulfobacteriota</taxon>
        <taxon>Desulfobacteria</taxon>
        <taxon>Desulfobacterales</taxon>
        <taxon>Desulfobacterales incertae sedis</taxon>
        <taxon>Candidatus Desulfatibia</taxon>
    </lineage>
</organism>
<evidence type="ECO:0000313" key="11">
    <source>
        <dbReference type="Proteomes" id="UP000605201"/>
    </source>
</evidence>
<feature type="domain" description="B12-binding" evidence="8">
    <location>
        <begin position="1"/>
        <end position="164"/>
    </location>
</feature>
<evidence type="ECO:0000256" key="3">
    <source>
        <dbReference type="ARBA" id="ARBA00022679"/>
    </source>
</evidence>
<dbReference type="InterPro" id="IPR058240">
    <property type="entry name" value="rSAM_sf"/>
</dbReference>
<dbReference type="Gene3D" id="3.40.50.280">
    <property type="entry name" value="Cobalamin-binding domain"/>
    <property type="match status" value="1"/>
</dbReference>
<comment type="caution">
    <text evidence="10">The sequence shown here is derived from an EMBL/GenBank/DDBJ whole genome shotgun (WGS) entry which is preliminary data.</text>
</comment>
<evidence type="ECO:0000259" key="9">
    <source>
        <dbReference type="PROSITE" id="PS51918"/>
    </source>
</evidence>
<evidence type="ECO:0000313" key="10">
    <source>
        <dbReference type="EMBL" id="MBC8431761.1"/>
    </source>
</evidence>
<evidence type="ECO:0000256" key="6">
    <source>
        <dbReference type="ARBA" id="ARBA00023004"/>
    </source>
</evidence>
<evidence type="ECO:0000259" key="8">
    <source>
        <dbReference type="PROSITE" id="PS51332"/>
    </source>
</evidence>
<dbReference type="CDD" id="cd02068">
    <property type="entry name" value="radical_SAM_B12_BD"/>
    <property type="match status" value="1"/>
</dbReference>
<feature type="non-terminal residue" evidence="10">
    <location>
        <position position="460"/>
    </location>
</feature>
<keyword evidence="3" id="KW-0808">Transferase</keyword>
<dbReference type="EMBL" id="JACNIG010000172">
    <property type="protein sequence ID" value="MBC8431761.1"/>
    <property type="molecule type" value="Genomic_DNA"/>
</dbReference>
<sequence>MKVLFFHYSDYLEIGIPGGIAVLSALLKENGHQVGLFDTTFLKPAAYRRSQNAGSAIFKETPYTLEDLVEDDPIVDLKEAFLKTLKAFDPDLLAVSAMTTNVDEILDVLRMVCPKCLVVMGGVHATLEPEETLRESVVDMVCLGEGEGPLVELCNALDAGRDTRKIPNLWYQNNGKVSKNPLRRFQDLDRLPVPDWSIFDERQLFRPFEGKIYKGSFITHSRGCPERCTYCVNKVIRNIHRGCGGYFRRQSPQKTIGNIKLLKEKYGATWFKFADDTFLLHTNAELEALRDGLKELGVNFGCSVQPITINAGKVALAKEMGCVAMTVGIESGNEAVRKNILNRRVSNLQLENGIRTIIDAGIRVSTFNMLGLPGETRENVFETIRLNKKLGIKAANVYILYPFPGTEIAAAYDTRYRDPKGRMIPMSAAAGFNLSQMSPQEVEGLRKTFNLYLVLPETYW</sequence>
<dbReference type="InterPro" id="IPR006638">
    <property type="entry name" value="Elp3/MiaA/NifB-like_rSAM"/>
</dbReference>
<dbReference type="GO" id="GO:0003824">
    <property type="term" value="F:catalytic activity"/>
    <property type="evidence" value="ECO:0007669"/>
    <property type="project" value="InterPro"/>
</dbReference>
<dbReference type="SFLD" id="SFLDG01123">
    <property type="entry name" value="methyltransferase_(Class_B)"/>
    <property type="match status" value="1"/>
</dbReference>
<evidence type="ECO:0000256" key="4">
    <source>
        <dbReference type="ARBA" id="ARBA00022691"/>
    </source>
</evidence>
<dbReference type="Pfam" id="PF04055">
    <property type="entry name" value="Radical_SAM"/>
    <property type="match status" value="1"/>
</dbReference>
<proteinExistence type="predicted"/>
<feature type="domain" description="Radical SAM core" evidence="9">
    <location>
        <begin position="210"/>
        <end position="433"/>
    </location>
</feature>
<comment type="cofactor">
    <cofactor evidence="1">
        <name>[4Fe-4S] cluster</name>
        <dbReference type="ChEBI" id="CHEBI:49883"/>
    </cofactor>
</comment>
<dbReference type="SUPFAM" id="SSF52242">
    <property type="entry name" value="Cobalamin (vitamin B12)-binding domain"/>
    <property type="match status" value="1"/>
</dbReference>
<dbReference type="CDD" id="cd01335">
    <property type="entry name" value="Radical_SAM"/>
    <property type="match status" value="1"/>
</dbReference>
<evidence type="ECO:0000256" key="2">
    <source>
        <dbReference type="ARBA" id="ARBA00022603"/>
    </source>
</evidence>
<dbReference type="Gene3D" id="3.80.30.20">
    <property type="entry name" value="tm_1862 like domain"/>
    <property type="match status" value="1"/>
</dbReference>
<keyword evidence="7" id="KW-0411">Iron-sulfur</keyword>
<dbReference type="PROSITE" id="PS51332">
    <property type="entry name" value="B12_BINDING"/>
    <property type="match status" value="1"/>
</dbReference>
<gene>
    <name evidence="10" type="ORF">H8D96_07550</name>
</gene>
<evidence type="ECO:0000256" key="7">
    <source>
        <dbReference type="ARBA" id="ARBA00023014"/>
    </source>
</evidence>
<dbReference type="InterPro" id="IPR036724">
    <property type="entry name" value="Cobalamin-bd_sf"/>
</dbReference>
<dbReference type="AlphaFoldDB" id="A0A8J6NQP8"/>
<accession>A0A8J6NQP8</accession>
<dbReference type="InterPro" id="IPR034466">
    <property type="entry name" value="Methyltransferase_Class_B"/>
</dbReference>
<dbReference type="InterPro" id="IPR007197">
    <property type="entry name" value="rSAM"/>
</dbReference>
<protein>
    <submittedName>
        <fullName evidence="10">B12-binding domain-containing radical SAM protein</fullName>
    </submittedName>
</protein>
<reference evidence="10 11" key="1">
    <citation type="submission" date="2020-08" db="EMBL/GenBank/DDBJ databases">
        <title>Bridging the membrane lipid divide: bacteria of the FCB group superphylum have the potential to synthesize archaeal ether lipids.</title>
        <authorList>
            <person name="Villanueva L."/>
            <person name="Von Meijenfeldt F.A.B."/>
            <person name="Westbye A.B."/>
            <person name="Yadav S."/>
            <person name="Hopmans E.C."/>
            <person name="Dutilh B.E."/>
            <person name="Sinninghe Damste J.S."/>
        </authorList>
    </citation>
    <scope>NUCLEOTIDE SEQUENCE [LARGE SCALE GENOMIC DNA]</scope>
    <source>
        <strain evidence="10">NIOZ-UU17</strain>
    </source>
</reference>
<dbReference type="PANTHER" id="PTHR43409">
    <property type="entry name" value="ANAEROBIC MAGNESIUM-PROTOPORPHYRIN IX MONOMETHYL ESTER CYCLASE-RELATED"/>
    <property type="match status" value="1"/>
</dbReference>
<dbReference type="InterPro" id="IPR006158">
    <property type="entry name" value="Cobalamin-bd"/>
</dbReference>
<dbReference type="Pfam" id="PF02310">
    <property type="entry name" value="B12-binding"/>
    <property type="match status" value="1"/>
</dbReference>
<keyword evidence="6" id="KW-0408">Iron</keyword>
<dbReference type="Proteomes" id="UP000605201">
    <property type="component" value="Unassembled WGS sequence"/>
</dbReference>
<dbReference type="SFLD" id="SFLDS00029">
    <property type="entry name" value="Radical_SAM"/>
    <property type="match status" value="1"/>
</dbReference>